<evidence type="ECO:0000313" key="2">
    <source>
        <dbReference type="EMBL" id="GIF73883.1"/>
    </source>
</evidence>
<comment type="caution">
    <text evidence="2">The sequence shown here is derived from an EMBL/GenBank/DDBJ whole genome shotgun (WGS) entry which is preliminary data.</text>
</comment>
<name>A0ABQ4CSA4_9ACTN</name>
<feature type="region of interest" description="Disordered" evidence="1">
    <location>
        <begin position="100"/>
        <end position="123"/>
    </location>
</feature>
<feature type="compositionally biased region" description="Gly residues" evidence="1">
    <location>
        <begin position="113"/>
        <end position="123"/>
    </location>
</feature>
<sequence>MEQLAGPDDGRDPRVVLLAEHPQHEVAAPLVVRDHHPHRRGRITDGRPPLVDDLGGRDLDGGVQHAVAAAGVAQDCLHGGAGPGRDLVEGDLDGQLLLGQGRRRAQDAQPGRRLGGGLVNSRR</sequence>
<gene>
    <name evidence="2" type="ORF">Asi02nite_34010</name>
</gene>
<organism evidence="2 3">
    <name type="scientific">Asanoa siamensis</name>
    <dbReference type="NCBI Taxonomy" id="926357"/>
    <lineage>
        <taxon>Bacteria</taxon>
        <taxon>Bacillati</taxon>
        <taxon>Actinomycetota</taxon>
        <taxon>Actinomycetes</taxon>
        <taxon>Micromonosporales</taxon>
        <taxon>Micromonosporaceae</taxon>
        <taxon>Asanoa</taxon>
    </lineage>
</organism>
<dbReference type="EMBL" id="BONE01000025">
    <property type="protein sequence ID" value="GIF73883.1"/>
    <property type="molecule type" value="Genomic_DNA"/>
</dbReference>
<accession>A0ABQ4CSA4</accession>
<reference evidence="2 3" key="1">
    <citation type="submission" date="2021-01" db="EMBL/GenBank/DDBJ databases">
        <title>Whole genome shotgun sequence of Asanoa siamensis NBRC 107932.</title>
        <authorList>
            <person name="Komaki H."/>
            <person name="Tamura T."/>
        </authorList>
    </citation>
    <scope>NUCLEOTIDE SEQUENCE [LARGE SCALE GENOMIC DNA]</scope>
    <source>
        <strain evidence="2 3">NBRC 107932</strain>
    </source>
</reference>
<dbReference type="Proteomes" id="UP000604117">
    <property type="component" value="Unassembled WGS sequence"/>
</dbReference>
<protein>
    <submittedName>
        <fullName evidence="2">Uncharacterized protein</fullName>
    </submittedName>
</protein>
<evidence type="ECO:0000313" key="3">
    <source>
        <dbReference type="Proteomes" id="UP000604117"/>
    </source>
</evidence>
<keyword evidence="3" id="KW-1185">Reference proteome</keyword>
<dbReference type="RefSeq" id="WP_203714028.1">
    <property type="nucleotide sequence ID" value="NZ_BONE01000025.1"/>
</dbReference>
<proteinExistence type="predicted"/>
<evidence type="ECO:0000256" key="1">
    <source>
        <dbReference type="SAM" id="MobiDB-lite"/>
    </source>
</evidence>